<proteinExistence type="predicted"/>
<dbReference type="AlphaFoldDB" id="A0A0C9TAU9"/>
<dbReference type="Proteomes" id="UP000053647">
    <property type="component" value="Unassembled WGS sequence"/>
</dbReference>
<evidence type="ECO:0000313" key="1">
    <source>
        <dbReference type="EMBL" id="KIJ12690.1"/>
    </source>
</evidence>
<name>A0A0C9TAU9_PAXIN</name>
<keyword evidence="2" id="KW-1185">Reference proteome</keyword>
<reference evidence="2" key="2">
    <citation type="submission" date="2015-01" db="EMBL/GenBank/DDBJ databases">
        <title>Evolutionary Origins and Diversification of the Mycorrhizal Mutualists.</title>
        <authorList>
            <consortium name="DOE Joint Genome Institute"/>
            <consortium name="Mycorrhizal Genomics Consortium"/>
            <person name="Kohler A."/>
            <person name="Kuo A."/>
            <person name="Nagy L.G."/>
            <person name="Floudas D."/>
            <person name="Copeland A."/>
            <person name="Barry K.W."/>
            <person name="Cichocki N."/>
            <person name="Veneault-Fourrey C."/>
            <person name="LaButti K."/>
            <person name="Lindquist E.A."/>
            <person name="Lipzen A."/>
            <person name="Lundell T."/>
            <person name="Morin E."/>
            <person name="Murat C."/>
            <person name="Riley R."/>
            <person name="Ohm R."/>
            <person name="Sun H."/>
            <person name="Tunlid A."/>
            <person name="Henrissat B."/>
            <person name="Grigoriev I.V."/>
            <person name="Hibbett D.S."/>
            <person name="Martin F."/>
        </authorList>
    </citation>
    <scope>NUCLEOTIDE SEQUENCE [LARGE SCALE GENOMIC DNA]</scope>
    <source>
        <strain evidence="2">ATCC 200175</strain>
    </source>
</reference>
<organism evidence="1 2">
    <name type="scientific">Paxillus involutus ATCC 200175</name>
    <dbReference type="NCBI Taxonomy" id="664439"/>
    <lineage>
        <taxon>Eukaryota</taxon>
        <taxon>Fungi</taxon>
        <taxon>Dikarya</taxon>
        <taxon>Basidiomycota</taxon>
        <taxon>Agaricomycotina</taxon>
        <taxon>Agaricomycetes</taxon>
        <taxon>Agaricomycetidae</taxon>
        <taxon>Boletales</taxon>
        <taxon>Paxilineae</taxon>
        <taxon>Paxillaceae</taxon>
        <taxon>Paxillus</taxon>
    </lineage>
</organism>
<sequence length="69" mass="7969">LTYLGSNNISDKDISHRTKLTQKILQEYKVEHEKIKANLQNALGCISLMTDLWSDPNRDSFMAITTHFM</sequence>
<feature type="non-terminal residue" evidence="1">
    <location>
        <position position="1"/>
    </location>
</feature>
<dbReference type="HOGENOM" id="CLU_155624_2_0_1"/>
<feature type="non-terminal residue" evidence="1">
    <location>
        <position position="69"/>
    </location>
</feature>
<dbReference type="EMBL" id="KN819360">
    <property type="protein sequence ID" value="KIJ12690.1"/>
    <property type="molecule type" value="Genomic_DNA"/>
</dbReference>
<gene>
    <name evidence="1" type="ORF">PAXINDRAFT_56352</name>
</gene>
<protein>
    <recommendedName>
        <fullName evidence="3">Transposase</fullName>
    </recommendedName>
</protein>
<accession>A0A0C9TAU9</accession>
<evidence type="ECO:0008006" key="3">
    <source>
        <dbReference type="Google" id="ProtNLM"/>
    </source>
</evidence>
<evidence type="ECO:0000313" key="2">
    <source>
        <dbReference type="Proteomes" id="UP000053647"/>
    </source>
</evidence>
<dbReference type="OrthoDB" id="1607513at2759"/>
<reference evidence="1 2" key="1">
    <citation type="submission" date="2014-06" db="EMBL/GenBank/DDBJ databases">
        <authorList>
            <consortium name="DOE Joint Genome Institute"/>
            <person name="Kuo A."/>
            <person name="Kohler A."/>
            <person name="Nagy L.G."/>
            <person name="Floudas D."/>
            <person name="Copeland A."/>
            <person name="Barry K.W."/>
            <person name="Cichocki N."/>
            <person name="Veneault-Fourrey C."/>
            <person name="LaButti K."/>
            <person name="Lindquist E.A."/>
            <person name="Lipzen A."/>
            <person name="Lundell T."/>
            <person name="Morin E."/>
            <person name="Murat C."/>
            <person name="Sun H."/>
            <person name="Tunlid A."/>
            <person name="Henrissat B."/>
            <person name="Grigoriev I.V."/>
            <person name="Hibbett D.S."/>
            <person name="Martin F."/>
            <person name="Nordberg H.P."/>
            <person name="Cantor M.N."/>
            <person name="Hua S.X."/>
        </authorList>
    </citation>
    <scope>NUCLEOTIDE SEQUENCE [LARGE SCALE GENOMIC DNA]</scope>
    <source>
        <strain evidence="1 2">ATCC 200175</strain>
    </source>
</reference>